<keyword evidence="3" id="KW-1185">Reference proteome</keyword>
<dbReference type="EnsemblPlants" id="evm.model.10.666">
    <property type="protein sequence ID" value="cds.evm.model.10.666"/>
    <property type="gene ID" value="evm.TU.10.666"/>
</dbReference>
<dbReference type="Proteomes" id="UP000596661">
    <property type="component" value="Unassembled WGS sequence"/>
</dbReference>
<evidence type="ECO:0000256" key="1">
    <source>
        <dbReference type="SAM" id="MobiDB-lite"/>
    </source>
</evidence>
<reference evidence="2" key="1">
    <citation type="submission" date="2021-03" db="UniProtKB">
        <authorList>
            <consortium name="EnsemblPlants"/>
        </authorList>
    </citation>
    <scope>IDENTIFICATION</scope>
</reference>
<dbReference type="EMBL" id="UZAU01000810">
    <property type="status" value="NOT_ANNOTATED_CDS"/>
    <property type="molecule type" value="Genomic_DNA"/>
</dbReference>
<evidence type="ECO:0000313" key="2">
    <source>
        <dbReference type="EnsemblPlants" id="cds.evm.model.10.666"/>
    </source>
</evidence>
<dbReference type="AlphaFoldDB" id="A0A803QPV0"/>
<accession>A0A803QPV0</accession>
<dbReference type="Gramene" id="evm.model.10.666">
    <property type="protein sequence ID" value="cds.evm.model.10.666"/>
    <property type="gene ID" value="evm.TU.10.666"/>
</dbReference>
<sequence>MKPPSKSSKGDPKMGLEGIAKKRMTDVAEPSHSKKRPLPTKVEARKVKRTKSSKSVKDVLLDFYFEDEVPNFESKHKIKPKSIIFVGPAIGLRVAKLKST</sequence>
<proteinExistence type="predicted"/>
<organism evidence="2 3">
    <name type="scientific">Cannabis sativa</name>
    <name type="common">Hemp</name>
    <name type="synonym">Marijuana</name>
    <dbReference type="NCBI Taxonomy" id="3483"/>
    <lineage>
        <taxon>Eukaryota</taxon>
        <taxon>Viridiplantae</taxon>
        <taxon>Streptophyta</taxon>
        <taxon>Embryophyta</taxon>
        <taxon>Tracheophyta</taxon>
        <taxon>Spermatophyta</taxon>
        <taxon>Magnoliopsida</taxon>
        <taxon>eudicotyledons</taxon>
        <taxon>Gunneridae</taxon>
        <taxon>Pentapetalae</taxon>
        <taxon>rosids</taxon>
        <taxon>fabids</taxon>
        <taxon>Rosales</taxon>
        <taxon>Cannabaceae</taxon>
        <taxon>Cannabis</taxon>
    </lineage>
</organism>
<feature type="compositionally biased region" description="Basic and acidic residues" evidence="1">
    <location>
        <begin position="8"/>
        <end position="32"/>
    </location>
</feature>
<protein>
    <submittedName>
        <fullName evidence="2">Uncharacterized protein</fullName>
    </submittedName>
</protein>
<name>A0A803QPV0_CANSA</name>
<feature type="region of interest" description="Disordered" evidence="1">
    <location>
        <begin position="1"/>
        <end position="46"/>
    </location>
</feature>
<evidence type="ECO:0000313" key="3">
    <source>
        <dbReference type="Proteomes" id="UP000596661"/>
    </source>
</evidence>